<feature type="region of interest" description="Disordered" evidence="1">
    <location>
        <begin position="120"/>
        <end position="144"/>
    </location>
</feature>
<reference evidence="2" key="1">
    <citation type="submission" date="2021-12" db="EMBL/GenBank/DDBJ databases">
        <title>Comparative genomics, transcriptomics and evolutionary studies reveal genomic signatures of adaptation to plant cell wall in hemibiotrophic fungi.</title>
        <authorList>
            <consortium name="DOE Joint Genome Institute"/>
            <person name="Baroncelli R."/>
            <person name="Diaz J.F."/>
            <person name="Benocci T."/>
            <person name="Peng M."/>
            <person name="Battaglia E."/>
            <person name="Haridas S."/>
            <person name="Andreopoulos W."/>
            <person name="Labutti K."/>
            <person name="Pangilinan J."/>
            <person name="Floch G.L."/>
            <person name="Makela M.R."/>
            <person name="Henrissat B."/>
            <person name="Grigoriev I.V."/>
            <person name="Crouch J.A."/>
            <person name="De Vries R.P."/>
            <person name="Sukno S.A."/>
            <person name="Thon M.R."/>
        </authorList>
    </citation>
    <scope>NUCLEOTIDE SEQUENCE</scope>
    <source>
        <strain evidence="2">CBS 112980</strain>
    </source>
</reference>
<keyword evidence="3" id="KW-1185">Reference proteome</keyword>
<proteinExistence type="predicted"/>
<gene>
    <name evidence="2" type="ORF">BDZ83DRAFT_243490</name>
</gene>
<evidence type="ECO:0000313" key="3">
    <source>
        <dbReference type="Proteomes" id="UP001244207"/>
    </source>
</evidence>
<accession>A0AAD8XPQ6</accession>
<sequence>MEISTEIRQLATNLIDLELDNIRARAKYLDRSTYDTGSIGVHVYNDVGGQYFLPYDTSSPLPRETSYLYEPLSARGHSLQRKVRSLSHDGLMALYECVSQEIDELDEANETEKIVEAAETDEIDETNETDKTKEADDTDDQARSDDIIEGLIPLSEPDGLGNDKRASHLALRKKIQEVSRVKMFRLSTSSLIDSDSIDVVLIYLDSNGNSILQKSSWPVWTDFEAFIKTMSVYHHEVTIKRGGSVENIKQTFLQKIDDFSQSKPGPPRIAIARTYQTWFNNLGTMNDAWGYVTVDAQQSVDIAAN</sequence>
<dbReference type="Proteomes" id="UP001244207">
    <property type="component" value="Unassembled WGS sequence"/>
</dbReference>
<dbReference type="RefSeq" id="XP_060371291.1">
    <property type="nucleotide sequence ID" value="XM_060501883.1"/>
</dbReference>
<dbReference type="AlphaFoldDB" id="A0AAD8XPQ6"/>
<name>A0AAD8XPQ6_GLOAC</name>
<dbReference type="GeneID" id="85385782"/>
<feature type="compositionally biased region" description="Basic and acidic residues" evidence="1">
    <location>
        <begin position="128"/>
        <end position="144"/>
    </location>
</feature>
<evidence type="ECO:0000256" key="1">
    <source>
        <dbReference type="SAM" id="MobiDB-lite"/>
    </source>
</evidence>
<protein>
    <submittedName>
        <fullName evidence="2">Uncharacterized protein</fullName>
    </submittedName>
</protein>
<evidence type="ECO:0000313" key="2">
    <source>
        <dbReference type="EMBL" id="KAK1731236.1"/>
    </source>
</evidence>
<dbReference type="EMBL" id="JAHMHS010000003">
    <property type="protein sequence ID" value="KAK1731236.1"/>
    <property type="molecule type" value="Genomic_DNA"/>
</dbReference>
<organism evidence="2 3">
    <name type="scientific">Glomerella acutata</name>
    <name type="common">Colletotrichum acutatum</name>
    <dbReference type="NCBI Taxonomy" id="27357"/>
    <lineage>
        <taxon>Eukaryota</taxon>
        <taxon>Fungi</taxon>
        <taxon>Dikarya</taxon>
        <taxon>Ascomycota</taxon>
        <taxon>Pezizomycotina</taxon>
        <taxon>Sordariomycetes</taxon>
        <taxon>Hypocreomycetidae</taxon>
        <taxon>Glomerellales</taxon>
        <taxon>Glomerellaceae</taxon>
        <taxon>Colletotrichum</taxon>
        <taxon>Colletotrichum acutatum species complex</taxon>
    </lineage>
</organism>
<comment type="caution">
    <text evidence="2">The sequence shown here is derived from an EMBL/GenBank/DDBJ whole genome shotgun (WGS) entry which is preliminary data.</text>
</comment>